<comment type="caution">
    <text evidence="1">The sequence shown here is derived from an EMBL/GenBank/DDBJ whole genome shotgun (WGS) entry which is preliminary data.</text>
</comment>
<name>A0AAN8TZG4_SOLBU</name>
<evidence type="ECO:0000313" key="1">
    <source>
        <dbReference type="EMBL" id="KAK6794356.1"/>
    </source>
</evidence>
<evidence type="ECO:0000313" key="2">
    <source>
        <dbReference type="Proteomes" id="UP001371456"/>
    </source>
</evidence>
<dbReference type="Proteomes" id="UP001371456">
    <property type="component" value="Unassembled WGS sequence"/>
</dbReference>
<protein>
    <submittedName>
        <fullName evidence="1">Uncharacterized protein</fullName>
    </submittedName>
</protein>
<dbReference type="EMBL" id="JBANQN010000003">
    <property type="protein sequence ID" value="KAK6794356.1"/>
    <property type="molecule type" value="Genomic_DNA"/>
</dbReference>
<accession>A0AAN8TZG4</accession>
<gene>
    <name evidence="1" type="ORF">RDI58_007809</name>
</gene>
<reference evidence="1 2" key="1">
    <citation type="submission" date="2024-02" db="EMBL/GenBank/DDBJ databases">
        <title>de novo genome assembly of Solanum bulbocastanum strain 11H21.</title>
        <authorList>
            <person name="Hosaka A.J."/>
        </authorList>
    </citation>
    <scope>NUCLEOTIDE SEQUENCE [LARGE SCALE GENOMIC DNA]</scope>
    <source>
        <tissue evidence="1">Young leaves</tissue>
    </source>
</reference>
<dbReference type="AlphaFoldDB" id="A0AAN8TZG4"/>
<sequence length="41" mass="4909">MQLNTDSINVLPIFSWKQYLNINIINNEDVKLKFAYFFLSL</sequence>
<organism evidence="1 2">
    <name type="scientific">Solanum bulbocastanum</name>
    <name type="common">Wild potato</name>
    <dbReference type="NCBI Taxonomy" id="147425"/>
    <lineage>
        <taxon>Eukaryota</taxon>
        <taxon>Viridiplantae</taxon>
        <taxon>Streptophyta</taxon>
        <taxon>Embryophyta</taxon>
        <taxon>Tracheophyta</taxon>
        <taxon>Spermatophyta</taxon>
        <taxon>Magnoliopsida</taxon>
        <taxon>eudicotyledons</taxon>
        <taxon>Gunneridae</taxon>
        <taxon>Pentapetalae</taxon>
        <taxon>asterids</taxon>
        <taxon>lamiids</taxon>
        <taxon>Solanales</taxon>
        <taxon>Solanaceae</taxon>
        <taxon>Solanoideae</taxon>
        <taxon>Solaneae</taxon>
        <taxon>Solanum</taxon>
    </lineage>
</organism>
<keyword evidence="2" id="KW-1185">Reference proteome</keyword>
<proteinExistence type="predicted"/>